<dbReference type="InterPro" id="IPR003680">
    <property type="entry name" value="Flavodoxin_fold"/>
</dbReference>
<dbReference type="Proteomes" id="UP001519290">
    <property type="component" value="Unassembled WGS sequence"/>
</dbReference>
<evidence type="ECO:0000256" key="1">
    <source>
        <dbReference type="ARBA" id="ARBA00006252"/>
    </source>
</evidence>
<dbReference type="EC" id="1.6.5.2" evidence="4"/>
<keyword evidence="5" id="KW-1185">Reference proteome</keyword>
<dbReference type="PANTHER" id="PTHR10204:SF34">
    <property type="entry name" value="NAD(P)H DEHYDROGENASE [QUINONE] 1 ISOFORM 1"/>
    <property type="match status" value="1"/>
</dbReference>
<evidence type="ECO:0000313" key="4">
    <source>
        <dbReference type="EMBL" id="MBP2381141.1"/>
    </source>
</evidence>
<comment type="similarity">
    <text evidence="1">Belongs to the NAD(P)H dehydrogenase (quinone) family.</text>
</comment>
<name>A0ABS4WY63_9MICO</name>
<dbReference type="RefSeq" id="WP_245354022.1">
    <property type="nucleotide sequence ID" value="NZ_BAAAJW010000004.1"/>
</dbReference>
<gene>
    <name evidence="4" type="ORF">JOF43_001098</name>
</gene>
<dbReference type="InterPro" id="IPR029039">
    <property type="entry name" value="Flavoprotein-like_sf"/>
</dbReference>
<dbReference type="InterPro" id="IPR051545">
    <property type="entry name" value="NAD(P)H_dehydrogenase_qn"/>
</dbReference>
<dbReference type="SUPFAM" id="SSF52218">
    <property type="entry name" value="Flavoproteins"/>
    <property type="match status" value="1"/>
</dbReference>
<organism evidence="4 5">
    <name type="scientific">Brachybacterium sacelli</name>
    <dbReference type="NCBI Taxonomy" id="173364"/>
    <lineage>
        <taxon>Bacteria</taxon>
        <taxon>Bacillati</taxon>
        <taxon>Actinomycetota</taxon>
        <taxon>Actinomycetes</taxon>
        <taxon>Micrococcales</taxon>
        <taxon>Dermabacteraceae</taxon>
        <taxon>Brachybacterium</taxon>
    </lineage>
</organism>
<keyword evidence="2 4" id="KW-0560">Oxidoreductase</keyword>
<proteinExistence type="inferred from homology"/>
<protein>
    <submittedName>
        <fullName evidence="4">NAD(P)H dehydrogenase (Quinone)</fullName>
        <ecNumber evidence="4">1.6.5.2</ecNumber>
    </submittedName>
</protein>
<evidence type="ECO:0000313" key="5">
    <source>
        <dbReference type="Proteomes" id="UP001519290"/>
    </source>
</evidence>
<evidence type="ECO:0000256" key="2">
    <source>
        <dbReference type="ARBA" id="ARBA00023002"/>
    </source>
</evidence>
<sequence length="282" mass="31759">MTARDMTDPDMTEPDKTARHLTTAHRVLWVSAHPSRESLTVHLREEGIAHLRARGVEVVESDLYAMGWDPVLAPEPFARDGEPFHPVSSVRRAYLEQRLPEDIAQEQEKLRGIDALVLQFPLWWYGMPAIMKGWFDRVFHSGFAFGTDPVSGERLRFENGPFRGVRALTAITLGDRPGAIGPRGKSGEFHQLMFGLLHGTLAYTGLDVLAPFAVPGADHLRGDDVPEVAERLRRRLDGLYAEPPIAYRPQFTGEYTEEWELADHVRPGESGLDVHIRRPDEP</sequence>
<dbReference type="Gene3D" id="3.40.50.360">
    <property type="match status" value="1"/>
</dbReference>
<dbReference type="GO" id="GO:0003955">
    <property type="term" value="F:NAD(P)H dehydrogenase (quinone) activity"/>
    <property type="evidence" value="ECO:0007669"/>
    <property type="project" value="UniProtKB-EC"/>
</dbReference>
<accession>A0ABS4WY63</accession>
<dbReference type="EMBL" id="JAGIOD010000001">
    <property type="protein sequence ID" value="MBP2381141.1"/>
    <property type="molecule type" value="Genomic_DNA"/>
</dbReference>
<reference evidence="4 5" key="1">
    <citation type="submission" date="2021-03" db="EMBL/GenBank/DDBJ databases">
        <title>Sequencing the genomes of 1000 actinobacteria strains.</title>
        <authorList>
            <person name="Klenk H.-P."/>
        </authorList>
    </citation>
    <scope>NUCLEOTIDE SEQUENCE [LARGE SCALE GENOMIC DNA]</scope>
    <source>
        <strain evidence="4 5">DSM 14566</strain>
    </source>
</reference>
<feature type="domain" description="Flavodoxin-like fold" evidence="3">
    <location>
        <begin position="26"/>
        <end position="234"/>
    </location>
</feature>
<comment type="caution">
    <text evidence="4">The sequence shown here is derived from an EMBL/GenBank/DDBJ whole genome shotgun (WGS) entry which is preliminary data.</text>
</comment>
<dbReference type="Pfam" id="PF02525">
    <property type="entry name" value="Flavodoxin_2"/>
    <property type="match status" value="1"/>
</dbReference>
<dbReference type="PANTHER" id="PTHR10204">
    <property type="entry name" value="NAD P H OXIDOREDUCTASE-RELATED"/>
    <property type="match status" value="1"/>
</dbReference>
<evidence type="ECO:0000259" key="3">
    <source>
        <dbReference type="Pfam" id="PF02525"/>
    </source>
</evidence>